<feature type="transmembrane region" description="Helical" evidence="2">
    <location>
        <begin position="36"/>
        <end position="56"/>
    </location>
</feature>
<dbReference type="RefSeq" id="WP_194073996.1">
    <property type="nucleotide sequence ID" value="NZ_CP063374.1"/>
</dbReference>
<evidence type="ECO:0000259" key="3">
    <source>
        <dbReference type="Pfam" id="PF21537"/>
    </source>
</evidence>
<feature type="compositionally biased region" description="Basic and acidic residues" evidence="1">
    <location>
        <begin position="77"/>
        <end position="149"/>
    </location>
</feature>
<evidence type="ECO:0000256" key="2">
    <source>
        <dbReference type="SAM" id="Phobius"/>
    </source>
</evidence>
<evidence type="ECO:0000313" key="4">
    <source>
        <dbReference type="EMBL" id="QOV42278.1"/>
    </source>
</evidence>
<dbReference type="Pfam" id="PF21537">
    <property type="entry name" value="DUF1980_C"/>
    <property type="match status" value="1"/>
</dbReference>
<dbReference type="InterPro" id="IPR048447">
    <property type="entry name" value="DUF1980_C"/>
</dbReference>
<sequence length="319" mass="34568">MKRPLQITLLALSGLGVLHASLFSDLYLRYVKEGMRPLLIGSGLLLLGLAVAEAWWGRKDAEQPEEAEGGKGGRAGNGHERHAGFEDGHERHAGFEDGHERHAGFEDGHERHAGFEDGHERHAGFEDGHERHAGFEDGHERHAGHGHDHSHTPKVAWLLFLPALSLLLYAPPALGAFTASRETPKAVAEEDHFDPLPATSPLPITLTDFTQRVQQDRERAIEGRTVQMTGFVTPAGDGDGWYLTRLMLSCCAADAQSVKVRIHGVQAPPADTWVTLTGTWHPSGTLGTKSAAAALDAHTLKKIPKPTNGYTDALPLTPP</sequence>
<dbReference type="NCBIfam" id="TIGR03943">
    <property type="entry name" value="TIGR03943 family putative permease subunit"/>
    <property type="match status" value="1"/>
</dbReference>
<keyword evidence="2" id="KW-0812">Transmembrane</keyword>
<dbReference type="AlphaFoldDB" id="A0A7M2T3L9"/>
<keyword evidence="2" id="KW-1133">Transmembrane helix</keyword>
<feature type="region of interest" description="Disordered" evidence="1">
    <location>
        <begin position="61"/>
        <end position="149"/>
    </location>
</feature>
<gene>
    <name evidence="4" type="ORF">IPT68_20790</name>
</gene>
<evidence type="ECO:0000313" key="5">
    <source>
        <dbReference type="Proteomes" id="UP000594008"/>
    </source>
</evidence>
<feature type="transmembrane region" description="Helical" evidence="2">
    <location>
        <begin position="155"/>
        <end position="174"/>
    </location>
</feature>
<proteinExistence type="predicted"/>
<dbReference type="Proteomes" id="UP000594008">
    <property type="component" value="Chromosome"/>
</dbReference>
<evidence type="ECO:0000256" key="1">
    <source>
        <dbReference type="SAM" id="MobiDB-lite"/>
    </source>
</evidence>
<dbReference type="InterPro" id="IPR015402">
    <property type="entry name" value="DUF1980"/>
</dbReference>
<accession>A0A7M2T3L9</accession>
<feature type="domain" description="DUF1980" evidence="3">
    <location>
        <begin position="221"/>
        <end position="310"/>
    </location>
</feature>
<keyword evidence="5" id="KW-1185">Reference proteome</keyword>
<protein>
    <submittedName>
        <fullName evidence="4">TIGR03943 family protein</fullName>
    </submittedName>
</protein>
<dbReference type="EMBL" id="CP063374">
    <property type="protein sequence ID" value="QOV42278.1"/>
    <property type="molecule type" value="Genomic_DNA"/>
</dbReference>
<reference evidence="4 5" key="1">
    <citation type="submission" date="2020-10" db="EMBL/GenBank/DDBJ databases">
        <title>Streptomyces chromofuscus complate genome analysis.</title>
        <authorList>
            <person name="Anwar N."/>
        </authorList>
    </citation>
    <scope>NUCLEOTIDE SEQUENCE [LARGE SCALE GENOMIC DNA]</scope>
    <source>
        <strain evidence="4 5">DSM 40273</strain>
    </source>
</reference>
<dbReference type="KEGG" id="schf:IPT68_20790"/>
<organism evidence="4 5">
    <name type="scientific">Streptomyces chromofuscus</name>
    <dbReference type="NCBI Taxonomy" id="42881"/>
    <lineage>
        <taxon>Bacteria</taxon>
        <taxon>Bacillati</taxon>
        <taxon>Actinomycetota</taxon>
        <taxon>Actinomycetes</taxon>
        <taxon>Kitasatosporales</taxon>
        <taxon>Streptomycetaceae</taxon>
        <taxon>Streptomyces</taxon>
    </lineage>
</organism>
<keyword evidence="2" id="KW-0472">Membrane</keyword>
<name>A0A7M2T3L9_STRCW</name>